<feature type="transmembrane region" description="Helical" evidence="2">
    <location>
        <begin position="252"/>
        <end position="273"/>
    </location>
</feature>
<organism evidence="3 4">
    <name type="scientific">Thioalbus denitrificans</name>
    <dbReference type="NCBI Taxonomy" id="547122"/>
    <lineage>
        <taxon>Bacteria</taxon>
        <taxon>Pseudomonadati</taxon>
        <taxon>Pseudomonadota</taxon>
        <taxon>Gammaproteobacteria</taxon>
        <taxon>Chromatiales</taxon>
        <taxon>Ectothiorhodospiraceae</taxon>
        <taxon>Thioalbus</taxon>
    </lineage>
</organism>
<name>A0A369CF03_9GAMM</name>
<protein>
    <submittedName>
        <fullName evidence="3">Uncharacterized protein</fullName>
    </submittedName>
</protein>
<dbReference type="RefSeq" id="WP_211314790.1">
    <property type="nucleotide sequence ID" value="NZ_QPJY01000002.1"/>
</dbReference>
<comment type="caution">
    <text evidence="3">The sequence shown here is derived from an EMBL/GenBank/DDBJ whole genome shotgun (WGS) entry which is preliminary data.</text>
</comment>
<feature type="region of interest" description="Disordered" evidence="1">
    <location>
        <begin position="1"/>
        <end position="20"/>
    </location>
</feature>
<dbReference type="EMBL" id="QPJY01000002">
    <property type="protein sequence ID" value="RCX31685.1"/>
    <property type="molecule type" value="Genomic_DNA"/>
</dbReference>
<keyword evidence="2" id="KW-0472">Membrane</keyword>
<evidence type="ECO:0000313" key="3">
    <source>
        <dbReference type="EMBL" id="RCX31685.1"/>
    </source>
</evidence>
<keyword evidence="2" id="KW-0812">Transmembrane</keyword>
<feature type="compositionally biased region" description="Polar residues" evidence="1">
    <location>
        <begin position="7"/>
        <end position="17"/>
    </location>
</feature>
<evidence type="ECO:0000256" key="1">
    <source>
        <dbReference type="SAM" id="MobiDB-lite"/>
    </source>
</evidence>
<evidence type="ECO:0000256" key="2">
    <source>
        <dbReference type="SAM" id="Phobius"/>
    </source>
</evidence>
<accession>A0A369CF03</accession>
<proteinExistence type="predicted"/>
<feature type="transmembrane region" description="Helical" evidence="2">
    <location>
        <begin position="206"/>
        <end position="232"/>
    </location>
</feature>
<sequence>MSDPVSHFSQRAPSEQAPNRVRSGFDAAQLFEKMDEVALCWREHDRLDVVLLRAICRLSLENPGDAEEGFTSPEIVHSVAQLRGRAWSSDNDTDRMSDDVRRYWNKLLATWEVKKEGIIQHFGDCGFGFAPHLDKAEGGGSGRPSRYRIHWMPIDSVSEPESWAGVDVSAPFHDRSIRYICEDIEDAGLSARLFVKGYEMTGWRKWVMLTLVGIPVLFLVLSAAVFLMGFSINMATLEMSVVLRSLIILGGTYWVTHITIGPILNVASARIVLAPWWMQSINDDRLLELQYPPRHPQKAIKAVRYTATCPLCGGAVSTRSGGLEFWGRIVGRCEHAPKEHVFSFDHVTRKGKAFRF</sequence>
<gene>
    <name evidence="3" type="ORF">DFQ59_10228</name>
</gene>
<reference evidence="3 4" key="1">
    <citation type="submission" date="2018-07" db="EMBL/GenBank/DDBJ databases">
        <title>Genomic Encyclopedia of Type Strains, Phase IV (KMG-IV): sequencing the most valuable type-strain genomes for metagenomic binning, comparative biology and taxonomic classification.</title>
        <authorList>
            <person name="Goeker M."/>
        </authorList>
    </citation>
    <scope>NUCLEOTIDE SEQUENCE [LARGE SCALE GENOMIC DNA]</scope>
    <source>
        <strain evidence="3 4">DSM 26407</strain>
    </source>
</reference>
<evidence type="ECO:0000313" key="4">
    <source>
        <dbReference type="Proteomes" id="UP000252707"/>
    </source>
</evidence>
<dbReference type="Proteomes" id="UP000252707">
    <property type="component" value="Unassembled WGS sequence"/>
</dbReference>
<keyword evidence="4" id="KW-1185">Reference proteome</keyword>
<keyword evidence="2" id="KW-1133">Transmembrane helix</keyword>
<dbReference type="AlphaFoldDB" id="A0A369CF03"/>